<dbReference type="EMBL" id="JBBPBM010000006">
    <property type="protein sequence ID" value="KAK8582242.1"/>
    <property type="molecule type" value="Genomic_DNA"/>
</dbReference>
<evidence type="ECO:0000313" key="3">
    <source>
        <dbReference type="Proteomes" id="UP001472677"/>
    </source>
</evidence>
<sequence length="207" mass="23753">MDASSVAHGECSTYNWGYNISTEEMLYQIFDGGDELLQQDFRSMAQTSYLESSMPQHLRNSQGDGHGALSSEPDPTHQDLVEEGLNEPRVTQVEVENVNSQLDQAGTPSQACNGKKRKEPERIHKKREADRKYRADIKRELSQYRVMKPENDRLREVVSRFGGIDQLESQITHMNSELHRLRQKEGGIHEMESMLDNFKRQTPKDSS</sequence>
<name>A0ABR2FMR1_9ROSI</name>
<feature type="compositionally biased region" description="Polar residues" evidence="1">
    <location>
        <begin position="48"/>
        <end position="63"/>
    </location>
</feature>
<organism evidence="2 3">
    <name type="scientific">Hibiscus sabdariffa</name>
    <name type="common">roselle</name>
    <dbReference type="NCBI Taxonomy" id="183260"/>
    <lineage>
        <taxon>Eukaryota</taxon>
        <taxon>Viridiplantae</taxon>
        <taxon>Streptophyta</taxon>
        <taxon>Embryophyta</taxon>
        <taxon>Tracheophyta</taxon>
        <taxon>Spermatophyta</taxon>
        <taxon>Magnoliopsida</taxon>
        <taxon>eudicotyledons</taxon>
        <taxon>Gunneridae</taxon>
        <taxon>Pentapetalae</taxon>
        <taxon>rosids</taxon>
        <taxon>malvids</taxon>
        <taxon>Malvales</taxon>
        <taxon>Malvaceae</taxon>
        <taxon>Malvoideae</taxon>
        <taxon>Hibiscus</taxon>
    </lineage>
</organism>
<gene>
    <name evidence="2" type="ORF">V6N12_072433</name>
</gene>
<proteinExistence type="predicted"/>
<dbReference type="Proteomes" id="UP001472677">
    <property type="component" value="Unassembled WGS sequence"/>
</dbReference>
<feature type="compositionally biased region" description="Basic and acidic residues" evidence="1">
    <location>
        <begin position="118"/>
        <end position="131"/>
    </location>
</feature>
<evidence type="ECO:0008006" key="4">
    <source>
        <dbReference type="Google" id="ProtNLM"/>
    </source>
</evidence>
<accession>A0ABR2FMR1</accession>
<reference evidence="2 3" key="1">
    <citation type="journal article" date="2024" name="G3 (Bethesda)">
        <title>Genome assembly of Hibiscus sabdariffa L. provides insights into metabolisms of medicinal natural products.</title>
        <authorList>
            <person name="Kim T."/>
        </authorList>
    </citation>
    <scope>NUCLEOTIDE SEQUENCE [LARGE SCALE GENOMIC DNA]</scope>
    <source>
        <strain evidence="2">TK-2024</strain>
        <tissue evidence="2">Old leaves</tissue>
    </source>
</reference>
<keyword evidence="3" id="KW-1185">Reference proteome</keyword>
<feature type="region of interest" description="Disordered" evidence="1">
    <location>
        <begin position="104"/>
        <end position="131"/>
    </location>
</feature>
<comment type="caution">
    <text evidence="2">The sequence shown here is derived from an EMBL/GenBank/DDBJ whole genome shotgun (WGS) entry which is preliminary data.</text>
</comment>
<evidence type="ECO:0000256" key="1">
    <source>
        <dbReference type="SAM" id="MobiDB-lite"/>
    </source>
</evidence>
<protein>
    <recommendedName>
        <fullName evidence="4">BHLH domain-containing protein</fullName>
    </recommendedName>
</protein>
<feature type="region of interest" description="Disordered" evidence="1">
    <location>
        <begin position="48"/>
        <end position="79"/>
    </location>
</feature>
<evidence type="ECO:0000313" key="2">
    <source>
        <dbReference type="EMBL" id="KAK8582242.1"/>
    </source>
</evidence>